<sequence>MSHAYLCHVRFSDVDVYGHVNNVKYFEYYQEARLAFLTDLGGDDGSVVSTGGLVVARLDVDYKRPILFRPEPYVVRTWVEGIGRSSFVLIAEIHDEETLLSRSRAVMVAFDPAVQRSRPLEDKERVVLAAGRA</sequence>
<dbReference type="Gene3D" id="3.10.129.10">
    <property type="entry name" value="Hotdog Thioesterase"/>
    <property type="match status" value="1"/>
</dbReference>
<dbReference type="InterPro" id="IPR050563">
    <property type="entry name" value="4-hydroxybenzoyl-CoA_TE"/>
</dbReference>
<organism evidence="1 2">
    <name type="scientific">Nocardioides mesophilus</name>
    <dbReference type="NCBI Taxonomy" id="433659"/>
    <lineage>
        <taxon>Bacteria</taxon>
        <taxon>Bacillati</taxon>
        <taxon>Actinomycetota</taxon>
        <taxon>Actinomycetes</taxon>
        <taxon>Propionibacteriales</taxon>
        <taxon>Nocardioidaceae</taxon>
        <taxon>Nocardioides</taxon>
    </lineage>
</organism>
<evidence type="ECO:0000313" key="2">
    <source>
        <dbReference type="Proteomes" id="UP000515947"/>
    </source>
</evidence>
<accession>A0A7G9RCU1</accession>
<proteinExistence type="predicted"/>
<name>A0A7G9RCU1_9ACTN</name>
<dbReference type="EMBL" id="CP060713">
    <property type="protein sequence ID" value="QNN53416.1"/>
    <property type="molecule type" value="Genomic_DNA"/>
</dbReference>
<dbReference type="InterPro" id="IPR029069">
    <property type="entry name" value="HotDog_dom_sf"/>
</dbReference>
<reference evidence="1 2" key="1">
    <citation type="submission" date="2020-08" db="EMBL/GenBank/DDBJ databases">
        <title>Genome sequence of Nocardioides mesophilus KACC 16243T.</title>
        <authorList>
            <person name="Hyun D.-W."/>
            <person name="Bae J.-W."/>
        </authorList>
    </citation>
    <scope>NUCLEOTIDE SEQUENCE [LARGE SCALE GENOMIC DNA]</scope>
    <source>
        <strain evidence="1 2">KACC 16243</strain>
    </source>
</reference>
<dbReference type="SUPFAM" id="SSF54637">
    <property type="entry name" value="Thioesterase/thiol ester dehydrase-isomerase"/>
    <property type="match status" value="1"/>
</dbReference>
<dbReference type="PANTHER" id="PTHR31793:SF24">
    <property type="entry name" value="LONG-CHAIN ACYL-COA THIOESTERASE FADM"/>
    <property type="match status" value="1"/>
</dbReference>
<dbReference type="RefSeq" id="WP_187579258.1">
    <property type="nucleotide sequence ID" value="NZ_CP060713.1"/>
</dbReference>
<protein>
    <submittedName>
        <fullName evidence="1">Acyl-CoA thioesterase</fullName>
    </submittedName>
</protein>
<dbReference type="CDD" id="cd00586">
    <property type="entry name" value="4HBT"/>
    <property type="match status" value="1"/>
</dbReference>
<keyword evidence="2" id="KW-1185">Reference proteome</keyword>
<dbReference type="AlphaFoldDB" id="A0A7G9RCU1"/>
<gene>
    <name evidence="1" type="ORF">H9L09_02880</name>
</gene>
<dbReference type="Pfam" id="PF13279">
    <property type="entry name" value="4HBT_2"/>
    <property type="match status" value="1"/>
</dbReference>
<dbReference type="PANTHER" id="PTHR31793">
    <property type="entry name" value="4-HYDROXYBENZOYL-COA THIOESTERASE FAMILY MEMBER"/>
    <property type="match status" value="1"/>
</dbReference>
<dbReference type="GO" id="GO:0047617">
    <property type="term" value="F:fatty acyl-CoA hydrolase activity"/>
    <property type="evidence" value="ECO:0007669"/>
    <property type="project" value="TreeGrafter"/>
</dbReference>
<evidence type="ECO:0000313" key="1">
    <source>
        <dbReference type="EMBL" id="QNN53416.1"/>
    </source>
</evidence>
<dbReference type="KEGG" id="nmes:H9L09_02880"/>
<dbReference type="Proteomes" id="UP000515947">
    <property type="component" value="Chromosome"/>
</dbReference>